<feature type="compositionally biased region" description="Basic and acidic residues" evidence="8">
    <location>
        <begin position="993"/>
        <end position="1007"/>
    </location>
</feature>
<feature type="domain" description="C2H2-type" evidence="9">
    <location>
        <begin position="1331"/>
        <end position="1353"/>
    </location>
</feature>
<evidence type="ECO:0000256" key="7">
    <source>
        <dbReference type="PROSITE-ProRule" id="PRU00042"/>
    </source>
</evidence>
<feature type="compositionally biased region" description="Basic and acidic residues" evidence="8">
    <location>
        <begin position="180"/>
        <end position="195"/>
    </location>
</feature>
<organism evidence="11">
    <name type="scientific">Thrips palmi</name>
    <name type="common">Melon thrips</name>
    <dbReference type="NCBI Taxonomy" id="161013"/>
    <lineage>
        <taxon>Eukaryota</taxon>
        <taxon>Metazoa</taxon>
        <taxon>Ecdysozoa</taxon>
        <taxon>Arthropoda</taxon>
        <taxon>Hexapoda</taxon>
        <taxon>Insecta</taxon>
        <taxon>Pterygota</taxon>
        <taxon>Neoptera</taxon>
        <taxon>Paraneoptera</taxon>
        <taxon>Thysanoptera</taxon>
        <taxon>Terebrantia</taxon>
        <taxon>Thripoidea</taxon>
        <taxon>Thripidae</taxon>
        <taxon>Thrips</taxon>
    </lineage>
</organism>
<dbReference type="Proteomes" id="UP000515158">
    <property type="component" value="Unplaced"/>
</dbReference>
<gene>
    <name evidence="11 12 13" type="primary">LOC117647812</name>
</gene>
<feature type="compositionally biased region" description="Basic and acidic residues" evidence="8">
    <location>
        <begin position="1263"/>
        <end position="1290"/>
    </location>
</feature>
<dbReference type="KEGG" id="tpal:117647812"/>
<dbReference type="RefSeq" id="XP_034245669.1">
    <property type="nucleotide sequence ID" value="XM_034389778.1"/>
</dbReference>
<evidence type="ECO:0000313" key="13">
    <source>
        <dbReference type="RefSeq" id="XP_034245669.1"/>
    </source>
</evidence>
<keyword evidence="3" id="KW-0677">Repeat</keyword>
<feature type="domain" description="C2H2-type" evidence="9">
    <location>
        <begin position="1212"/>
        <end position="1240"/>
    </location>
</feature>
<dbReference type="PANTHER" id="PTHR24376">
    <property type="entry name" value="ZINC FINGER PROTEIN"/>
    <property type="match status" value="1"/>
</dbReference>
<feature type="compositionally biased region" description="Basic and acidic residues" evidence="8">
    <location>
        <begin position="912"/>
        <end position="935"/>
    </location>
</feature>
<dbReference type="RefSeq" id="XP_034245667.1">
    <property type="nucleotide sequence ID" value="XM_034389776.1"/>
</dbReference>
<evidence type="ECO:0000256" key="1">
    <source>
        <dbReference type="ARBA" id="ARBA00004123"/>
    </source>
</evidence>
<keyword evidence="10" id="KW-1185">Reference proteome</keyword>
<reference evidence="11 12" key="1">
    <citation type="submission" date="2025-04" db="UniProtKB">
        <authorList>
            <consortium name="RefSeq"/>
        </authorList>
    </citation>
    <scope>IDENTIFICATION</scope>
    <source>
        <tissue evidence="11 12">Total insect</tissue>
    </source>
</reference>
<feature type="compositionally biased region" description="Acidic residues" evidence="8">
    <location>
        <begin position="755"/>
        <end position="764"/>
    </location>
</feature>
<evidence type="ECO:0000256" key="2">
    <source>
        <dbReference type="ARBA" id="ARBA00022723"/>
    </source>
</evidence>
<feature type="compositionally biased region" description="Low complexity" evidence="8">
    <location>
        <begin position="836"/>
        <end position="855"/>
    </location>
</feature>
<feature type="region of interest" description="Disordered" evidence="8">
    <location>
        <begin position="405"/>
        <end position="439"/>
    </location>
</feature>
<keyword evidence="2" id="KW-0479">Metal-binding</keyword>
<proteinExistence type="predicted"/>
<evidence type="ECO:0000256" key="5">
    <source>
        <dbReference type="ARBA" id="ARBA00022833"/>
    </source>
</evidence>
<dbReference type="PROSITE" id="PS50157">
    <property type="entry name" value="ZINC_FINGER_C2H2_2"/>
    <property type="match status" value="9"/>
</dbReference>
<dbReference type="GO" id="GO:0001228">
    <property type="term" value="F:DNA-binding transcription activator activity, RNA polymerase II-specific"/>
    <property type="evidence" value="ECO:0007669"/>
    <property type="project" value="TreeGrafter"/>
</dbReference>
<feature type="compositionally biased region" description="Polar residues" evidence="8">
    <location>
        <begin position="1009"/>
        <end position="1025"/>
    </location>
</feature>
<feature type="domain" description="C2H2-type" evidence="9">
    <location>
        <begin position="1358"/>
        <end position="1385"/>
    </location>
</feature>
<feature type="region of interest" description="Disordered" evidence="8">
    <location>
        <begin position="532"/>
        <end position="552"/>
    </location>
</feature>
<accession>A0A6P8ZBW7</accession>
<evidence type="ECO:0000256" key="8">
    <source>
        <dbReference type="SAM" id="MobiDB-lite"/>
    </source>
</evidence>
<feature type="domain" description="C2H2-type" evidence="9">
    <location>
        <begin position="1127"/>
        <end position="1154"/>
    </location>
</feature>
<evidence type="ECO:0000259" key="9">
    <source>
        <dbReference type="PROSITE" id="PS50157"/>
    </source>
</evidence>
<feature type="compositionally biased region" description="Basic and acidic residues" evidence="8">
    <location>
        <begin position="1026"/>
        <end position="1050"/>
    </location>
</feature>
<evidence type="ECO:0000256" key="3">
    <source>
        <dbReference type="ARBA" id="ARBA00022737"/>
    </source>
</evidence>
<evidence type="ECO:0000256" key="4">
    <source>
        <dbReference type="ARBA" id="ARBA00022771"/>
    </source>
</evidence>
<feature type="region of interest" description="Disordered" evidence="8">
    <location>
        <begin position="1261"/>
        <end position="1295"/>
    </location>
</feature>
<feature type="region of interest" description="Disordered" evidence="8">
    <location>
        <begin position="242"/>
        <end position="278"/>
    </location>
</feature>
<feature type="compositionally biased region" description="Basic and acidic residues" evidence="8">
    <location>
        <begin position="133"/>
        <end position="142"/>
    </location>
</feature>
<evidence type="ECO:0000313" key="12">
    <source>
        <dbReference type="RefSeq" id="XP_034245668.1"/>
    </source>
</evidence>
<keyword evidence="5" id="KW-0862">Zinc</keyword>
<feature type="compositionally biased region" description="Basic residues" evidence="8">
    <location>
        <begin position="816"/>
        <end position="835"/>
    </location>
</feature>
<dbReference type="PROSITE" id="PS00028">
    <property type="entry name" value="ZINC_FINGER_C2H2_1"/>
    <property type="match status" value="8"/>
</dbReference>
<dbReference type="OrthoDB" id="1405595at2759"/>
<dbReference type="InterPro" id="IPR013087">
    <property type="entry name" value="Znf_C2H2_type"/>
</dbReference>
<keyword evidence="6" id="KW-0539">Nucleus</keyword>
<dbReference type="GeneID" id="117647812"/>
<feature type="domain" description="C2H2-type" evidence="9">
    <location>
        <begin position="1183"/>
        <end position="1211"/>
    </location>
</feature>
<dbReference type="Pfam" id="PF00096">
    <property type="entry name" value="zf-C2H2"/>
    <property type="match status" value="2"/>
</dbReference>
<feature type="region of interest" description="Disordered" evidence="8">
    <location>
        <begin position="576"/>
        <end position="1060"/>
    </location>
</feature>
<dbReference type="GO" id="GO:0005634">
    <property type="term" value="C:nucleus"/>
    <property type="evidence" value="ECO:0007669"/>
    <property type="project" value="UniProtKB-SubCell"/>
</dbReference>
<feature type="domain" description="C2H2-type" evidence="9">
    <location>
        <begin position="1411"/>
        <end position="1434"/>
    </location>
</feature>
<dbReference type="GO" id="GO:0000978">
    <property type="term" value="F:RNA polymerase II cis-regulatory region sequence-specific DNA binding"/>
    <property type="evidence" value="ECO:0007669"/>
    <property type="project" value="TreeGrafter"/>
</dbReference>
<dbReference type="InterPro" id="IPR036236">
    <property type="entry name" value="Znf_C2H2_sf"/>
</dbReference>
<feature type="region of interest" description="Disordered" evidence="8">
    <location>
        <begin position="116"/>
        <end position="145"/>
    </location>
</feature>
<dbReference type="Gene3D" id="3.30.160.60">
    <property type="entry name" value="Classic Zinc Finger"/>
    <property type="match status" value="5"/>
</dbReference>
<feature type="domain" description="C2H2-type" evidence="9">
    <location>
        <begin position="1241"/>
        <end position="1269"/>
    </location>
</feature>
<evidence type="ECO:0000313" key="10">
    <source>
        <dbReference type="Proteomes" id="UP000515158"/>
    </source>
</evidence>
<feature type="domain" description="C2H2-type" evidence="9">
    <location>
        <begin position="1300"/>
        <end position="1328"/>
    </location>
</feature>
<feature type="compositionally biased region" description="Low complexity" evidence="8">
    <location>
        <begin position="203"/>
        <end position="224"/>
    </location>
</feature>
<feature type="compositionally biased region" description="Low complexity" evidence="8">
    <location>
        <begin position="655"/>
        <end position="692"/>
    </location>
</feature>
<feature type="compositionally biased region" description="Low complexity" evidence="8">
    <location>
        <begin position="610"/>
        <end position="647"/>
    </location>
</feature>
<feature type="compositionally biased region" description="Basic and acidic residues" evidence="8">
    <location>
        <begin position="24"/>
        <end position="33"/>
    </location>
</feature>
<sequence>MESYPMALSSEADVHSGHSNTRNDGQHHGQTDQDRLALLHRARAKLSLSNRGGLLPEPYQNPGFLPQDYNGPPNGFFAGQDPGFHSSHESYPNTIVENPADLLKRAREKLTFSNRVEVHSNGTTADLQPGPSSEHRQKREEVEIQASCEPDVSPLERLRLARARLRSCVNSLPGSSAPEPTRKVGEREVERESEVKQSLLGHSSQAQVQQDVSQQGQSPEQIQQAVSPELQSLERIQQYDSPEVVHHGDDMDIESESGSGSPWREEEVENAPAKSTSESHFDFGIDVRKTFLMEPEIFELPVKRSLKAQKNVEYLEVMEVDPSCTDTKLEDKWSRSKNKTERRKPVVDTNDLDLFIINETSSFMRDNLSSKKTSHPTNLQQDLHLEHMDVGLDALESEPEVLEIKVTNKTRTSEHKRAPVDQTSNQQPPPPSETLLKNPSACKNLTGFTVPPPSLQTHLGVNSSISALPSMVSPPVPVPPPQFAVNSIPTPVPPPSVPKPVPPPFATFAAVPTPVPSPLVTMAIAHSSVLRNTSSAPAPVPPPQVNSSVKPESMSQLESFLGFSLSSILPQLESKLSSVPPEKASKSSSKPDRAISSSAASKPNRTAHVPPASTSKSSKTASLPPGTTGTSKTSGSSPAPPSTTKSSQRSPVPPTTSSISSKTSTAPPHVSSKSTKPSSSSSKPPKPTSSSSVAAEKPVPVTEDSTQASSADLPFAQAPPLPPKEAALEPQADARDSTQDSLFSLIPPPPPADSVDLDEMEDVDFSFTRLPPPPLGSGDFAFTRMPPPFFSADSEQAANSHNNHHMPFTRFPPPHQPHHHQPHQPHHHQPHHQGPPRHQGPQFRPHGPTWQQGRPSGPGPGQGQGRALLPTPVRPHSGARPPLLPTPKANFRSGRTRWGDYSPVEEVQPNNKPDEKPAEKPAPKFHPEQHWHGDGKGFVPSKSDRASTHRKHDGADSDSDSSMGAYDGSMHDADDYPSADEMETDTSNLKTMSDSHKKQDTKVEKFSSKKASTELTLKIESCTSTKKFETDRSDRPAHERKSHKSTDKSHSNIQPSVAPPIKIKLEAVDPELPMDIMDFPVNVKPDPDGPDSLSLHTSIELDVEHQAVVKIEPGTTQPMETIEENSYLCTECGKRFNDRFNLEAHLYDHLAEFTGKHPFRCPKCPGRVFKDMKLHRHHHLMGLECDVCGEAFHAAISLAEHRMRVHMAKKSYSCGVCNKRYLSSSDLAHHQKRRHSKPKKFKCKRCGKCFNHSDYLSKHVQKYHSEDRSSGSRDHPKEKDKEIKEKDKQSSKQLAISESLSCSHCKENFTTKDLLDEHIESTHTETKDKSNSCEVCDQTFTLVEDLQAHVVTHGENPFTCEDCDAKFPHKQELKDHSKKHRIHKCVLCGYITSSSSNLLKHMKNYHKDDVFECRNCDKWFPTEDGLKDHEETEHKKCHDDIKIEPVDSIGSNSEGK</sequence>
<dbReference type="SUPFAM" id="SSF57667">
    <property type="entry name" value="beta-beta-alpha zinc fingers"/>
    <property type="match status" value="5"/>
</dbReference>
<dbReference type="RefSeq" id="XP_034245668.1">
    <property type="nucleotide sequence ID" value="XM_034389777.1"/>
</dbReference>
<comment type="subcellular location">
    <subcellularLocation>
        <location evidence="1">Nucleus</location>
    </subcellularLocation>
</comment>
<feature type="compositionally biased region" description="Acidic residues" evidence="8">
    <location>
        <begin position="975"/>
        <end position="984"/>
    </location>
</feature>
<feature type="compositionally biased region" description="Polar residues" evidence="8">
    <location>
        <begin position="595"/>
        <end position="604"/>
    </location>
</feature>
<feature type="compositionally biased region" description="Basic and acidic residues" evidence="8">
    <location>
        <begin position="583"/>
        <end position="593"/>
    </location>
</feature>
<feature type="region of interest" description="Disordered" evidence="8">
    <location>
        <begin position="170"/>
        <end position="227"/>
    </location>
</feature>
<evidence type="ECO:0000256" key="6">
    <source>
        <dbReference type="ARBA" id="ARBA00023242"/>
    </source>
</evidence>
<dbReference type="PANTHER" id="PTHR24376:SF235">
    <property type="entry name" value="C2H2-TYPE DOMAIN-CONTAINING PROTEIN"/>
    <property type="match status" value="1"/>
</dbReference>
<evidence type="ECO:0000313" key="11">
    <source>
        <dbReference type="RefSeq" id="XP_034245667.1"/>
    </source>
</evidence>
<protein>
    <submittedName>
        <fullName evidence="11 12">Bromodomain-containing protein 4-like</fullName>
    </submittedName>
</protein>
<keyword evidence="4 7" id="KW-0863">Zinc-finger</keyword>
<dbReference type="SMART" id="SM00355">
    <property type="entry name" value="ZnF_C2H2"/>
    <property type="match status" value="10"/>
</dbReference>
<dbReference type="GO" id="GO:0008270">
    <property type="term" value="F:zinc ion binding"/>
    <property type="evidence" value="ECO:0007669"/>
    <property type="project" value="UniProtKB-KW"/>
</dbReference>
<name>A0A6P8ZBW7_THRPL</name>
<feature type="domain" description="C2H2-type" evidence="9">
    <location>
        <begin position="1383"/>
        <end position="1411"/>
    </location>
</feature>
<feature type="region of interest" description="Disordered" evidence="8">
    <location>
        <begin position="1"/>
        <end position="33"/>
    </location>
</feature>